<dbReference type="EMBL" id="AB922358">
    <property type="protein sequence ID" value="BAP68934.1"/>
    <property type="molecule type" value="mRNA"/>
</dbReference>
<dbReference type="HOGENOM" id="CLU_1149086_0_0_1"/>
<evidence type="ECO:0000313" key="1">
    <source>
        <dbReference type="EMBL" id="BAP68934.1"/>
    </source>
</evidence>
<dbReference type="Proteomes" id="UP000011713">
    <property type="component" value="Unassembled WGS sequence"/>
</dbReference>
<sequence>MMSGCGGEDKLAYLLGTVRKNFPASAKVSELETLLLTNWRIDNLTPRAAAGRLKMKRSVEGLTSPSLGILMKYIAMFKDANADCKFSLLKTFIQRFGEEAVAGVLLRDSLVNDWTADVKILVTELLKSWLADGKSVRNVFESLKLGESKPLKSFDRRLEALESFTKLFNELNSANVELLPALVSYCDGEDILAHILGQAVTYKGRNEKVIELETLLFTEWKGKKLMPKAIVHRLELMKNVEN</sequence>
<name>M4BPM9_HYAAE</name>
<dbReference type="VEuPathDB" id="FungiDB:HpaG808368"/>
<dbReference type="EnsemblProtists" id="HpaT808368">
    <property type="protein sequence ID" value="HpaP808368"/>
    <property type="gene ID" value="HpaG808368"/>
</dbReference>
<dbReference type="AlphaFoldDB" id="M4BPM9"/>
<keyword evidence="3" id="KW-1185">Reference proteome</keyword>
<reference evidence="1" key="2">
    <citation type="journal article" date="2014" name="PLoS Pathog.">
        <title>Expression profiling during arabidopsis/downy mildew interaction reveals a highly-expressed effector that attenuates responses to salicylic acid.</title>
        <authorList>
            <person name="Asai S."/>
            <person name="Rallapalli G."/>
            <person name="Piquerez S.J.M."/>
            <person name="Caillaud M.C."/>
            <person name="Furzer O.J."/>
            <person name="Ishaque N."/>
            <person name="Wirthmueller L."/>
            <person name="Fabro G."/>
            <person name="Shirasu K."/>
            <person name="Jones J.D.G."/>
        </authorList>
    </citation>
    <scope>NUCLEOTIDE SEQUENCE</scope>
    <source>
        <strain evidence="1">Emoy2</strain>
    </source>
</reference>
<protein>
    <submittedName>
        <fullName evidence="1">RxLR effector candidate protein</fullName>
    </submittedName>
</protein>
<evidence type="ECO:0000313" key="3">
    <source>
        <dbReference type="Proteomes" id="UP000011713"/>
    </source>
</evidence>
<reference evidence="3" key="1">
    <citation type="journal article" date="2010" name="Science">
        <title>Signatures of adaptation to obligate biotrophy in the Hyaloperonospora arabidopsidis genome.</title>
        <authorList>
            <person name="Baxter L."/>
            <person name="Tripathy S."/>
            <person name="Ishaque N."/>
            <person name="Boot N."/>
            <person name="Cabral A."/>
            <person name="Kemen E."/>
            <person name="Thines M."/>
            <person name="Ah-Fong A."/>
            <person name="Anderson R."/>
            <person name="Badejoko W."/>
            <person name="Bittner-Eddy P."/>
            <person name="Boore J.L."/>
            <person name="Chibucos M.C."/>
            <person name="Coates M."/>
            <person name="Dehal P."/>
            <person name="Delehaunty K."/>
            <person name="Dong S."/>
            <person name="Downton P."/>
            <person name="Dumas B."/>
            <person name="Fabro G."/>
            <person name="Fronick C."/>
            <person name="Fuerstenberg S.I."/>
            <person name="Fulton L."/>
            <person name="Gaulin E."/>
            <person name="Govers F."/>
            <person name="Hughes L."/>
            <person name="Humphray S."/>
            <person name="Jiang R.H."/>
            <person name="Judelson H."/>
            <person name="Kamoun S."/>
            <person name="Kyung K."/>
            <person name="Meijer H."/>
            <person name="Minx P."/>
            <person name="Morris P."/>
            <person name="Nelson J."/>
            <person name="Phuntumart V."/>
            <person name="Qutob D."/>
            <person name="Rehmany A."/>
            <person name="Rougon-Cardoso A."/>
            <person name="Ryden P."/>
            <person name="Torto-Alalibo T."/>
            <person name="Studholme D."/>
            <person name="Wang Y."/>
            <person name="Win J."/>
            <person name="Wood J."/>
            <person name="Clifton S.W."/>
            <person name="Rogers J."/>
            <person name="Van den Ackerveken G."/>
            <person name="Jones J.D."/>
            <person name="McDowell J.M."/>
            <person name="Beynon J."/>
            <person name="Tyler B.M."/>
        </authorList>
    </citation>
    <scope>NUCLEOTIDE SEQUENCE [LARGE SCALE GENOMIC DNA]</scope>
    <source>
        <strain evidence="3">Emoy2</strain>
    </source>
</reference>
<accession>M4BPM9</accession>
<dbReference type="InParanoid" id="M4BPM9"/>
<reference evidence="2" key="3">
    <citation type="submission" date="2015-06" db="UniProtKB">
        <authorList>
            <consortium name="EnsemblProtists"/>
        </authorList>
    </citation>
    <scope>IDENTIFICATION</scope>
    <source>
        <strain evidence="2">Emoy2</strain>
    </source>
</reference>
<dbReference type="EMBL" id="JH598517">
    <property type="status" value="NOT_ANNOTATED_CDS"/>
    <property type="molecule type" value="Genomic_DNA"/>
</dbReference>
<gene>
    <name evidence="1" type="primary">HaRxLL52b</name>
</gene>
<organism evidence="2 3">
    <name type="scientific">Hyaloperonospora arabidopsidis (strain Emoy2)</name>
    <name type="common">Downy mildew agent</name>
    <name type="synonym">Peronospora arabidopsidis</name>
    <dbReference type="NCBI Taxonomy" id="559515"/>
    <lineage>
        <taxon>Eukaryota</taxon>
        <taxon>Sar</taxon>
        <taxon>Stramenopiles</taxon>
        <taxon>Oomycota</taxon>
        <taxon>Peronosporomycetes</taxon>
        <taxon>Peronosporales</taxon>
        <taxon>Peronosporaceae</taxon>
        <taxon>Hyaloperonospora</taxon>
    </lineage>
</organism>
<evidence type="ECO:0000313" key="2">
    <source>
        <dbReference type="EnsemblProtists" id="HpaP808368"/>
    </source>
</evidence>
<proteinExistence type="evidence at transcript level"/>